<feature type="compositionally biased region" description="Low complexity" evidence="1">
    <location>
        <begin position="689"/>
        <end position="700"/>
    </location>
</feature>
<reference evidence="3 4" key="1">
    <citation type="submission" date="2020-12" db="EMBL/GenBank/DDBJ databases">
        <title>Oil enriched cultivation method for isolating marine PHA-producing bacteria.</title>
        <authorList>
            <person name="Zheng W."/>
            <person name="Yu S."/>
            <person name="Huang Y."/>
        </authorList>
    </citation>
    <scope>NUCLEOTIDE SEQUENCE [LARGE SCALE GENOMIC DNA]</scope>
    <source>
        <strain evidence="3 4">SN0-2</strain>
    </source>
</reference>
<feature type="compositionally biased region" description="Basic and acidic residues" evidence="1">
    <location>
        <begin position="229"/>
        <end position="241"/>
    </location>
</feature>
<feature type="transmembrane region" description="Helical" evidence="2">
    <location>
        <begin position="18"/>
        <end position="40"/>
    </location>
</feature>
<dbReference type="InterPro" id="IPR008023">
    <property type="entry name" value="DUF748"/>
</dbReference>
<proteinExistence type="predicted"/>
<dbReference type="RefSeq" id="WP_207000433.1">
    <property type="nucleotide sequence ID" value="NZ_JAEKJR010000002.1"/>
</dbReference>
<feature type="region of interest" description="Disordered" evidence="1">
    <location>
        <begin position="678"/>
        <end position="704"/>
    </location>
</feature>
<evidence type="ECO:0000313" key="3">
    <source>
        <dbReference type="EMBL" id="MBN8430452.1"/>
    </source>
</evidence>
<comment type="caution">
    <text evidence="3">The sequence shown here is derived from an EMBL/GenBank/DDBJ whole genome shotgun (WGS) entry which is preliminary data.</text>
</comment>
<keyword evidence="2" id="KW-0812">Transmembrane</keyword>
<organism evidence="3 4">
    <name type="scientific">Microbulbifer salipaludis</name>
    <dbReference type="NCBI Taxonomy" id="187980"/>
    <lineage>
        <taxon>Bacteria</taxon>
        <taxon>Pseudomonadati</taxon>
        <taxon>Pseudomonadota</taxon>
        <taxon>Gammaproteobacteria</taxon>
        <taxon>Cellvibrionales</taxon>
        <taxon>Microbulbiferaceae</taxon>
        <taxon>Microbulbifer</taxon>
    </lineage>
</organism>
<evidence type="ECO:0000313" key="4">
    <source>
        <dbReference type="Proteomes" id="UP000664293"/>
    </source>
</evidence>
<dbReference type="InterPro" id="IPR052894">
    <property type="entry name" value="AsmA-related"/>
</dbReference>
<keyword evidence="2" id="KW-0472">Membrane</keyword>
<evidence type="ECO:0000256" key="2">
    <source>
        <dbReference type="SAM" id="Phobius"/>
    </source>
</evidence>
<evidence type="ECO:0000256" key="1">
    <source>
        <dbReference type="SAM" id="MobiDB-lite"/>
    </source>
</evidence>
<protein>
    <submittedName>
        <fullName evidence="3">DUF748 domain-containing protein</fullName>
    </submittedName>
</protein>
<keyword evidence="2" id="KW-1133">Transmembrane helix</keyword>
<dbReference type="Pfam" id="PF05359">
    <property type="entry name" value="DUF748"/>
    <property type="match status" value="1"/>
</dbReference>
<keyword evidence="4" id="KW-1185">Reference proteome</keyword>
<dbReference type="EMBL" id="JAEKJR010000002">
    <property type="protein sequence ID" value="MBN8430452.1"/>
    <property type="molecule type" value="Genomic_DNA"/>
</dbReference>
<gene>
    <name evidence="3" type="ORF">JF535_06245</name>
</gene>
<feature type="region of interest" description="Disordered" evidence="1">
    <location>
        <begin position="219"/>
        <end position="241"/>
    </location>
</feature>
<accession>A0ABS3E598</accession>
<dbReference type="Gene3D" id="3.30.1330.60">
    <property type="entry name" value="OmpA-like domain"/>
    <property type="match status" value="1"/>
</dbReference>
<sequence length="1827" mass="201771">MSTSSANPSAEYRGARRLLWLLVFALLLIGALNILVAVMLPGAVQRWLQERGLEAQIEHIDVSLPRLRTHLRGVSVRNESGRGFNVQEATLGLSWWQLLQGKIHVNRVELDGAYLDLVSSLGEYGRVWEIGGWRLKEGGEKKPKDWRVDLTAGSLRNTVVCYQHKPQWATPSCARIGSLNIDDFFVSGLRELVDEPLQFLIGADKMALDNVLAWDELPEPTSSGGAGGRTRETGAGDRRKSAQENPILAVVRFKTRQVRFERPANRLSLSEATTRKFAACLSERWGEAVPGLRRVTSHCGTTRRLQVRGPASFSFGKQSEVAWYRINGQEVRLRYQNRRHPNWHAETIAINDFDFVRDAKSLQWQSAGASGFSWCPNRLRTGTSQAGRHHYCIRAGSLRLPQPTIFAWQDGFRADLTEASLTQGTVVDLDAPRPPVNPFNANNLRLASLQYRNDRRRLGIENLSLDGASGCIPGQLWGRVDHCVQLNQWLIPETINLQFAREIPRENQPAQRWAVESGPFSLKKFKLWPADAAPGDVENQLLLANLDWRRMELSPSAQRYLLEDLHLQALQGCVPDGWLPQRLSPLCGQLQQLRAEGDFVFAGKPEPSLVLGELALDSLLLSDHLSRDPDAQTGLVLQKLSTGNGLFRLRRQVLAPGEYVASGDGFGWFAEQPPLGDALDDGAEKGRLPGDAGPSPSGAGHLAGRPIGRAVAVRTLELELDALSLAALDGCLPVSWRAATGGGGSSRRPACFAVHNLQQNKPLQLAVARQWGAGDGGDEDTGGERDRRRAPQLRVLFAAADLSLERADVHSADQQPLLTLSQLRLPSADFRLQSHPARMRLDLPGAALDNARFCLAPSRCVAANTLRTGTQFAVDYGPHQFSANIDELSVDTFSLSGSAQDTTLDIRKLAGLELAAKLPRTPGARTDWKIQVLTAEAIDLCLPLGEGVDRMLPRCVRGRQLSSANGGLSVANLTLHHRLDDPAQLQLGALSVEKVGMVQAADPGHPLALNLHNLRLQSADGCGLKDWLGAAAVRADSSARWRGCLSTGGVYLRGDNLVSLGSGDQPSGEVERLALGPLQASKLQLSPVAGTPLKLDYLEWQSMRWSGGARVQVEDALARDFSGCLPEPGRGRAAAGKDPLCFSFAALRIDGTQQLLVEDALRASGRIAMEDFAFRQGQRKRLGFTHLGLDGLALSRDSLALNRGEVTGLNGCFSAFRFGEKPLAPCYEVGKITIGSEHRVQLGDLRSGLAQRQFRDIKVDGLRVTQRDFPQGLPSELLHVGALQADVLGFGQRALEGKNLQLENVSSCIPPGYIRGVRNCVHLDSARTSGKFSFEQRRLDLPLAQLEGLMVIDVGGDQLLETAYIEMRELTVAKSLVRMLFLEIADSRLLRRDVRAQEYVNHQWNTEIEALRVSQFEYFPADKMLQIDTVDVIRPRSILARGREGKLGAWERFRNRGPDLERYRYQRADRARNANRFRYRVRQLYVDRGDFLWLDNTHEYHAHLPVRQINLLLQGLSNYHQDPPAMIVFNASPGGFSEMHLAGQINLLEDKRWDAGVLGYVEGANLIPATPYMAGLLGYKILQGQLDAVVNIAVDDNAVNALANMDLQKIKVRRVREADHLAVKKSLIPLSLALALMKDGDGDVRFDMPVTGDLYDPKFSFSFIFSDLLQRAILEALFAYFTPIGFYSLAKLAWARFRAVEFSDLEFTPGSDTLSATAKAQLNGMLEKMRDNQKARPGICAVATAPDLEILFPHEASAMRGAGEARENFYKDPPRGIREELSQLSNRRSRAVQQYLIDAGLDQEDFIQCAPDYIGTDNDAPRVEFSN</sequence>
<dbReference type="InterPro" id="IPR036737">
    <property type="entry name" value="OmpA-like_sf"/>
</dbReference>
<dbReference type="PANTHER" id="PTHR30441:SF4">
    <property type="entry name" value="PROTEIN ASMA"/>
    <property type="match status" value="1"/>
</dbReference>
<dbReference type="Proteomes" id="UP000664293">
    <property type="component" value="Unassembled WGS sequence"/>
</dbReference>
<dbReference type="PANTHER" id="PTHR30441">
    <property type="entry name" value="DUF748 DOMAIN-CONTAINING PROTEIN"/>
    <property type="match status" value="1"/>
</dbReference>
<name>A0ABS3E598_9GAMM</name>